<evidence type="ECO:0000313" key="2">
    <source>
        <dbReference type="Proteomes" id="UP000094784"/>
    </source>
</evidence>
<comment type="caution">
    <text evidence="1">The sequence shown here is derived from an EMBL/GenBank/DDBJ whole genome shotgun (WGS) entry which is preliminary data.</text>
</comment>
<dbReference type="Proteomes" id="UP000094784">
    <property type="component" value="Unassembled WGS sequence"/>
</dbReference>
<sequence length="103" mass="11934">MWHRENILTADVRAAFNLSEGQVRLIVMAMRKRVGVFTTKVGGDLRYNAREVSVVEFVRTRMNENYLLDDACDLAVLTHYGKDENDVIKQYLLSELQRIEGKE</sequence>
<dbReference type="RefSeq" id="WP_069481218.1">
    <property type="nucleotide sequence ID" value="NZ_KV766182.1"/>
</dbReference>
<gene>
    <name evidence="1" type="ORF">BG258_10035</name>
</gene>
<organism evidence="1 2">
    <name type="scientific">Lysinibacillus fusiformis</name>
    <dbReference type="NCBI Taxonomy" id="28031"/>
    <lineage>
        <taxon>Bacteria</taxon>
        <taxon>Bacillati</taxon>
        <taxon>Bacillota</taxon>
        <taxon>Bacilli</taxon>
        <taxon>Bacillales</taxon>
        <taxon>Bacillaceae</taxon>
        <taxon>Lysinibacillus</taxon>
    </lineage>
</organism>
<accession>A0A1E4R6V8</accession>
<dbReference type="AlphaFoldDB" id="A0A1E4R6V8"/>
<reference evidence="1 2" key="1">
    <citation type="submission" date="2016-09" db="EMBL/GenBank/DDBJ databases">
        <title>Draft genome sequence of the soil isolate, Lysinibacillus fusiformis M5, a potential hypoxanthine producer.</title>
        <authorList>
            <person name="Gallegos-Monterrosa R."/>
            <person name="Maroti G."/>
            <person name="Balint B."/>
            <person name="Kovacs A.T."/>
        </authorList>
    </citation>
    <scope>NUCLEOTIDE SEQUENCE [LARGE SCALE GENOMIC DNA]</scope>
    <source>
        <strain evidence="1 2">M5</strain>
    </source>
</reference>
<proteinExistence type="predicted"/>
<dbReference type="EMBL" id="MECQ01000001">
    <property type="protein sequence ID" value="ODV56212.1"/>
    <property type="molecule type" value="Genomic_DNA"/>
</dbReference>
<evidence type="ECO:0000313" key="1">
    <source>
        <dbReference type="EMBL" id="ODV56212.1"/>
    </source>
</evidence>
<name>A0A1E4R6V8_9BACI</name>
<protein>
    <submittedName>
        <fullName evidence="1">Uncharacterized protein</fullName>
    </submittedName>
</protein>